<keyword evidence="9" id="KW-0732">Signal</keyword>
<dbReference type="PANTHER" id="PTHR47966:SF51">
    <property type="entry name" value="BETA-SITE APP-CLEAVING ENZYME, ISOFORM A-RELATED"/>
    <property type="match status" value="1"/>
</dbReference>
<protein>
    <submittedName>
        <fullName evidence="11">Acid protease</fullName>
    </submittedName>
</protein>
<dbReference type="InterPro" id="IPR033121">
    <property type="entry name" value="PEPTIDASE_A1"/>
</dbReference>
<dbReference type="InterPro" id="IPR001461">
    <property type="entry name" value="Aspartic_peptidase_A1"/>
</dbReference>
<evidence type="ECO:0000256" key="9">
    <source>
        <dbReference type="SAM" id="SignalP"/>
    </source>
</evidence>
<feature type="region of interest" description="Disordered" evidence="8">
    <location>
        <begin position="144"/>
        <end position="163"/>
    </location>
</feature>
<dbReference type="GO" id="GO:0004190">
    <property type="term" value="F:aspartic-type endopeptidase activity"/>
    <property type="evidence" value="ECO:0007669"/>
    <property type="project" value="UniProtKB-KW"/>
</dbReference>
<dbReference type="PRINTS" id="PR00792">
    <property type="entry name" value="PEPSIN"/>
</dbReference>
<dbReference type="EMBL" id="KB468124">
    <property type="protein sequence ID" value="PCH42453.1"/>
    <property type="molecule type" value="Genomic_DNA"/>
</dbReference>
<dbReference type="GO" id="GO:0006508">
    <property type="term" value="P:proteolysis"/>
    <property type="evidence" value="ECO:0007669"/>
    <property type="project" value="UniProtKB-KW"/>
</dbReference>
<organism evidence="11 12">
    <name type="scientific">Wolfiporia cocos (strain MD-104)</name>
    <name type="common">Brown rot fungus</name>
    <dbReference type="NCBI Taxonomy" id="742152"/>
    <lineage>
        <taxon>Eukaryota</taxon>
        <taxon>Fungi</taxon>
        <taxon>Dikarya</taxon>
        <taxon>Basidiomycota</taxon>
        <taxon>Agaricomycotina</taxon>
        <taxon>Agaricomycetes</taxon>
        <taxon>Polyporales</taxon>
        <taxon>Phaeolaceae</taxon>
        <taxon>Wolfiporia</taxon>
    </lineage>
</organism>
<gene>
    <name evidence="11" type="ORF">WOLCODRAFT_152483</name>
</gene>
<evidence type="ECO:0000259" key="10">
    <source>
        <dbReference type="PROSITE" id="PS51767"/>
    </source>
</evidence>
<proteinExistence type="inferred from homology"/>
<keyword evidence="3 7" id="KW-0064">Aspartyl protease</keyword>
<evidence type="ECO:0000256" key="6">
    <source>
        <dbReference type="PIRSR" id="PIRSR601461-2"/>
    </source>
</evidence>
<evidence type="ECO:0000256" key="7">
    <source>
        <dbReference type="RuleBase" id="RU000454"/>
    </source>
</evidence>
<dbReference type="InterPro" id="IPR034164">
    <property type="entry name" value="Pepsin-like_dom"/>
</dbReference>
<dbReference type="Pfam" id="PF00026">
    <property type="entry name" value="Asp"/>
    <property type="match status" value="1"/>
</dbReference>
<feature type="domain" description="Peptidase A1" evidence="10">
    <location>
        <begin position="108"/>
        <end position="410"/>
    </location>
</feature>
<evidence type="ECO:0000313" key="12">
    <source>
        <dbReference type="Proteomes" id="UP000218811"/>
    </source>
</evidence>
<evidence type="ECO:0000313" key="11">
    <source>
        <dbReference type="EMBL" id="PCH42453.1"/>
    </source>
</evidence>
<dbReference type="OMA" id="LIMVANN"/>
<dbReference type="Proteomes" id="UP000218811">
    <property type="component" value="Unassembled WGS sequence"/>
</dbReference>
<feature type="disulfide bond" evidence="6">
    <location>
        <begin position="338"/>
        <end position="370"/>
    </location>
</feature>
<evidence type="ECO:0000256" key="5">
    <source>
        <dbReference type="PIRSR" id="PIRSR601461-1"/>
    </source>
</evidence>
<comment type="similarity">
    <text evidence="1 7">Belongs to the peptidase A1 family.</text>
</comment>
<dbReference type="Gene3D" id="2.40.70.10">
    <property type="entry name" value="Acid Proteases"/>
    <property type="match status" value="2"/>
</dbReference>
<dbReference type="InterPro" id="IPR001969">
    <property type="entry name" value="Aspartic_peptidase_AS"/>
</dbReference>
<dbReference type="STRING" id="742152.A0A2H3JRD9"/>
<evidence type="ECO:0000256" key="1">
    <source>
        <dbReference type="ARBA" id="ARBA00007447"/>
    </source>
</evidence>
<feature type="signal peptide" evidence="9">
    <location>
        <begin position="1"/>
        <end position="18"/>
    </location>
</feature>
<dbReference type="PANTHER" id="PTHR47966">
    <property type="entry name" value="BETA-SITE APP-CLEAVING ENZYME, ISOFORM A-RELATED"/>
    <property type="match status" value="1"/>
</dbReference>
<keyword evidence="12" id="KW-1185">Reference proteome</keyword>
<keyword evidence="4 7" id="KW-0378">Hydrolase</keyword>
<dbReference type="CDD" id="cd05471">
    <property type="entry name" value="pepsin_like"/>
    <property type="match status" value="1"/>
</dbReference>
<dbReference type="PROSITE" id="PS00141">
    <property type="entry name" value="ASP_PROTEASE"/>
    <property type="match status" value="1"/>
</dbReference>
<evidence type="ECO:0000256" key="4">
    <source>
        <dbReference type="ARBA" id="ARBA00022801"/>
    </source>
</evidence>
<name>A0A2H3JRD9_WOLCO</name>
<dbReference type="OrthoDB" id="15189at2759"/>
<reference evidence="11 12" key="1">
    <citation type="journal article" date="2012" name="Science">
        <title>The Paleozoic origin of enzymatic lignin decomposition reconstructed from 31 fungal genomes.</title>
        <authorList>
            <person name="Floudas D."/>
            <person name="Binder M."/>
            <person name="Riley R."/>
            <person name="Barry K."/>
            <person name="Blanchette R.A."/>
            <person name="Henrissat B."/>
            <person name="Martinez A.T."/>
            <person name="Otillar R."/>
            <person name="Spatafora J.W."/>
            <person name="Yadav J.S."/>
            <person name="Aerts A."/>
            <person name="Benoit I."/>
            <person name="Boyd A."/>
            <person name="Carlson A."/>
            <person name="Copeland A."/>
            <person name="Coutinho P.M."/>
            <person name="de Vries R.P."/>
            <person name="Ferreira P."/>
            <person name="Findley K."/>
            <person name="Foster B."/>
            <person name="Gaskell J."/>
            <person name="Glotzer D."/>
            <person name="Gorecki P."/>
            <person name="Heitman J."/>
            <person name="Hesse C."/>
            <person name="Hori C."/>
            <person name="Igarashi K."/>
            <person name="Jurgens J.A."/>
            <person name="Kallen N."/>
            <person name="Kersten P."/>
            <person name="Kohler A."/>
            <person name="Kuees U."/>
            <person name="Kumar T.K.A."/>
            <person name="Kuo A."/>
            <person name="LaButti K."/>
            <person name="Larrondo L.F."/>
            <person name="Lindquist E."/>
            <person name="Ling A."/>
            <person name="Lombard V."/>
            <person name="Lucas S."/>
            <person name="Lundell T."/>
            <person name="Martin R."/>
            <person name="McLaughlin D.J."/>
            <person name="Morgenstern I."/>
            <person name="Morin E."/>
            <person name="Murat C."/>
            <person name="Nagy L.G."/>
            <person name="Nolan M."/>
            <person name="Ohm R.A."/>
            <person name="Patyshakuliyeva A."/>
            <person name="Rokas A."/>
            <person name="Ruiz-Duenas F.J."/>
            <person name="Sabat G."/>
            <person name="Salamov A."/>
            <person name="Samejima M."/>
            <person name="Schmutz J."/>
            <person name="Slot J.C."/>
            <person name="St John F."/>
            <person name="Stenlid J."/>
            <person name="Sun H."/>
            <person name="Sun S."/>
            <person name="Syed K."/>
            <person name="Tsang A."/>
            <person name="Wiebenga A."/>
            <person name="Young D."/>
            <person name="Pisabarro A."/>
            <person name="Eastwood D.C."/>
            <person name="Martin F."/>
            <person name="Cullen D."/>
            <person name="Grigoriev I.V."/>
            <person name="Hibbett D.S."/>
        </authorList>
    </citation>
    <scope>NUCLEOTIDE SEQUENCE [LARGE SCALE GENOMIC DNA]</scope>
    <source>
        <strain evidence="11 12">MD-104</strain>
    </source>
</reference>
<dbReference type="AlphaFoldDB" id="A0A2H3JRD9"/>
<keyword evidence="2 7" id="KW-0645">Protease</keyword>
<dbReference type="PROSITE" id="PS51767">
    <property type="entry name" value="PEPTIDASE_A1"/>
    <property type="match status" value="1"/>
</dbReference>
<accession>A0A2H3JRD9</accession>
<keyword evidence="6" id="KW-1015">Disulfide bond</keyword>
<dbReference type="FunFam" id="2.40.70.10:FF:000115">
    <property type="entry name" value="Lysosomal aspartic protease"/>
    <property type="match status" value="1"/>
</dbReference>
<dbReference type="InterPro" id="IPR021109">
    <property type="entry name" value="Peptidase_aspartic_dom_sf"/>
</dbReference>
<evidence type="ECO:0000256" key="8">
    <source>
        <dbReference type="SAM" id="MobiDB-lite"/>
    </source>
</evidence>
<evidence type="ECO:0000256" key="2">
    <source>
        <dbReference type="ARBA" id="ARBA00022670"/>
    </source>
</evidence>
<sequence>MFCKASMITVTLALMASASPLMKDTGIRIPLEKRHSLTKPDGFADLDALVAEAARVQNKHRGNLLTIDRKIGLENYHKSAHIPPAATIPEAHAKRQAEGLTDQNSKEWTGIISIGSPAQEFTIDFDTGSSDLWVPSTNCNGCESPNSYDPEASSTSETKSGTFQIGYGDGSTASGPIYADSVDVAGITIQDQTFSAVTSETGNLVGGPNDGLMGLALPNLSQLDADPFFYTAISQNAVPQGVFGFYLAPSGSELYLGGTDSSHYSGDIEYHDLVSSAGFWQIGGASVAVNGETALPGFETIIDSGTTLMYGPPDAVEQLFGKMDGAVSVGEGLYALPCDSFPTLSFNWGGSDFEIPPETLNFGKVGEGYCVAGLGGKDLGFGDDVWLLGDILMRSVYTAFSVDQNAVGFAALA</sequence>
<feature type="chain" id="PRO_5013547622" evidence="9">
    <location>
        <begin position="19"/>
        <end position="413"/>
    </location>
</feature>
<feature type="active site" evidence="5">
    <location>
        <position position="303"/>
    </location>
</feature>
<feature type="active site" evidence="5">
    <location>
        <position position="126"/>
    </location>
</feature>
<evidence type="ECO:0000256" key="3">
    <source>
        <dbReference type="ARBA" id="ARBA00022750"/>
    </source>
</evidence>
<dbReference type="SUPFAM" id="SSF50630">
    <property type="entry name" value="Acid proteases"/>
    <property type="match status" value="1"/>
</dbReference>